<dbReference type="Proteomes" id="UP000249757">
    <property type="component" value="Unassembled WGS sequence"/>
</dbReference>
<accession>A0A2W1CXW3</accession>
<name>A0A2W1CXW3_9PLEO</name>
<keyword evidence="2" id="KW-1185">Reference proteome</keyword>
<dbReference type="AlphaFoldDB" id="A0A2W1CXW3"/>
<sequence>MDWPTHKTVCKAAQDNRLQSCLAHVADIVQYAYYEFRENTWETPIIKIEDRDGALVITDGVMLDKTKYFISFPHHLVTSERTKAAMLCAWMCNEPLAFMHDLLTDLLKGLEIRVEEVCLGLGRILRKITYHSPHGGSDDNWPNYFHEALRSTSLSSKKQWAIDVSGAQYGITTAFWTWEAYVNAYNVTVKRTQAFRYTKTMINDLSRIRGNPSMSYGVVGVVAEKMNEASKKWATDRNISLSDLLNMVEDDFRQTKNELLQTLSDAVRDFLRAHKFDKEFQAAKTYEYKNPGLSARRCMEASAKY</sequence>
<evidence type="ECO:0000313" key="2">
    <source>
        <dbReference type="Proteomes" id="UP000249757"/>
    </source>
</evidence>
<dbReference type="OrthoDB" id="432970at2759"/>
<gene>
    <name evidence="1" type="ORF">Ptr86124_004207</name>
</gene>
<organism evidence="1 2">
    <name type="scientific">Pyrenophora tritici-repentis</name>
    <dbReference type="NCBI Taxonomy" id="45151"/>
    <lineage>
        <taxon>Eukaryota</taxon>
        <taxon>Fungi</taxon>
        <taxon>Dikarya</taxon>
        <taxon>Ascomycota</taxon>
        <taxon>Pezizomycotina</taxon>
        <taxon>Dothideomycetes</taxon>
        <taxon>Pleosporomycetidae</taxon>
        <taxon>Pleosporales</taxon>
        <taxon>Pleosporineae</taxon>
        <taxon>Pleosporaceae</taxon>
        <taxon>Pyrenophora</taxon>
    </lineage>
</organism>
<dbReference type="OMA" id="ADCHESS"/>
<protein>
    <submittedName>
        <fullName evidence="1">Uncharacterized protein</fullName>
    </submittedName>
</protein>
<dbReference type="EMBL" id="NRDI02000004">
    <property type="protein sequence ID" value="KAI1517270.1"/>
    <property type="molecule type" value="Genomic_DNA"/>
</dbReference>
<proteinExistence type="predicted"/>
<comment type="caution">
    <text evidence="1">The sequence shown here is derived from an EMBL/GenBank/DDBJ whole genome shotgun (WGS) entry which is preliminary data.</text>
</comment>
<evidence type="ECO:0000313" key="1">
    <source>
        <dbReference type="EMBL" id="KAI1517270.1"/>
    </source>
</evidence>
<reference evidence="2" key="1">
    <citation type="journal article" date="2022" name="Microb. Genom.">
        <title>A global pangenome for the wheat fungal pathogen Pyrenophora tritici-repentis and prediction of effector protein structural homology.</title>
        <authorList>
            <person name="Moolhuijzen P.M."/>
            <person name="See P.T."/>
            <person name="Shi G."/>
            <person name="Powell H.R."/>
            <person name="Cockram J."/>
            <person name="Jorgensen L.N."/>
            <person name="Benslimane H."/>
            <person name="Strelkov S.E."/>
            <person name="Turner J."/>
            <person name="Liu Z."/>
            <person name="Moffat C.S."/>
        </authorList>
    </citation>
    <scope>NUCLEOTIDE SEQUENCE [LARGE SCALE GENOMIC DNA]</scope>
</reference>